<proteinExistence type="predicted"/>
<evidence type="ECO:0000256" key="1">
    <source>
        <dbReference type="SAM" id="Phobius"/>
    </source>
</evidence>
<sequence>MHIINIFFSFLTGVLIVTSMILNRELSKRIGTINSVVINYLTATLASIIFYSITLNFISNTPTIANTSLVYFLGGVIGVLTTYIFNVIVHKIPTVYTVILRFIGQTLTSAIIDYLYFNIFSIGKVVGCVLFLIGIILNAKSDENYKQKQLKSLSN</sequence>
<keyword evidence="1" id="KW-0812">Transmembrane</keyword>
<dbReference type="PANTHER" id="PTHR34821:SF2">
    <property type="entry name" value="INNER MEMBRANE PROTEIN YDCZ"/>
    <property type="match status" value="1"/>
</dbReference>
<organism evidence="2 3">
    <name type="scientific">Clostridium botulinum</name>
    <dbReference type="NCBI Taxonomy" id="1491"/>
    <lineage>
        <taxon>Bacteria</taxon>
        <taxon>Bacillati</taxon>
        <taxon>Bacillota</taxon>
        <taxon>Clostridia</taxon>
        <taxon>Eubacteriales</taxon>
        <taxon>Clostridiaceae</taxon>
        <taxon>Clostridium</taxon>
    </lineage>
</organism>
<protein>
    <submittedName>
        <fullName evidence="2">DMT family transporter</fullName>
    </submittedName>
</protein>
<accession>A0ABD7CMC9</accession>
<dbReference type="RefSeq" id="WP_041348315.1">
    <property type="nucleotide sequence ID" value="NZ_CP069280.1"/>
</dbReference>
<dbReference type="Pfam" id="PF04657">
    <property type="entry name" value="DMT_YdcZ"/>
    <property type="match status" value="1"/>
</dbReference>
<dbReference type="EMBL" id="CP069280">
    <property type="protein sequence ID" value="QRI54547.1"/>
    <property type="molecule type" value="Genomic_DNA"/>
</dbReference>
<feature type="transmembrane region" description="Helical" evidence="1">
    <location>
        <begin position="6"/>
        <end position="24"/>
    </location>
</feature>
<feature type="transmembrane region" description="Helical" evidence="1">
    <location>
        <begin position="70"/>
        <end position="89"/>
    </location>
</feature>
<keyword evidence="1" id="KW-1133">Transmembrane helix</keyword>
<dbReference type="Proteomes" id="UP000663464">
    <property type="component" value="Chromosome"/>
</dbReference>
<dbReference type="PANTHER" id="PTHR34821">
    <property type="entry name" value="INNER MEMBRANE PROTEIN YDCZ"/>
    <property type="match status" value="1"/>
</dbReference>
<reference evidence="2 3" key="1">
    <citation type="journal article" date="2014" name="J. Infect. Dis.">
        <title>Molecular characterization of a novel botulinum neurotoxin type H gene.</title>
        <authorList>
            <person name="Dover N."/>
            <person name="Barash J.R."/>
            <person name="Hill K.K."/>
            <person name="Xie G."/>
            <person name="Arnon S.S."/>
        </authorList>
    </citation>
    <scope>NUCLEOTIDE SEQUENCE [LARGE SCALE GENOMIC DNA]</scope>
    <source>
        <strain evidence="2 3">IBCA10-7060</strain>
    </source>
</reference>
<gene>
    <name evidence="2" type="ORF">JQS73_05425</name>
</gene>
<evidence type="ECO:0000313" key="2">
    <source>
        <dbReference type="EMBL" id="QRI54547.1"/>
    </source>
</evidence>
<feature type="transmembrane region" description="Helical" evidence="1">
    <location>
        <begin position="122"/>
        <end position="139"/>
    </location>
</feature>
<dbReference type="InterPro" id="IPR006750">
    <property type="entry name" value="YdcZ"/>
</dbReference>
<name>A0ABD7CMC9_CLOBO</name>
<dbReference type="AlphaFoldDB" id="A0ABD7CMC9"/>
<keyword evidence="1" id="KW-0472">Membrane</keyword>
<evidence type="ECO:0000313" key="3">
    <source>
        <dbReference type="Proteomes" id="UP000663464"/>
    </source>
</evidence>
<feature type="transmembrane region" description="Helical" evidence="1">
    <location>
        <begin position="36"/>
        <end position="58"/>
    </location>
</feature>